<protein>
    <recommendedName>
        <fullName evidence="12">Protease HtpX homolog</fullName>
        <ecNumber evidence="12">3.4.24.-</ecNumber>
    </recommendedName>
</protein>
<dbReference type="EC" id="3.4.24.-" evidence="12"/>
<dbReference type="Proteomes" id="UP000006898">
    <property type="component" value="Chromosome"/>
</dbReference>
<dbReference type="PANTHER" id="PTHR43221">
    <property type="entry name" value="PROTEASE HTPX"/>
    <property type="match status" value="1"/>
</dbReference>
<feature type="binding site" evidence="12">
    <location>
        <position position="135"/>
    </location>
    <ligand>
        <name>Zn(2+)</name>
        <dbReference type="ChEBI" id="CHEBI:29105"/>
        <note>catalytic</note>
    </ligand>
</feature>
<dbReference type="GO" id="GO:0004222">
    <property type="term" value="F:metalloendopeptidase activity"/>
    <property type="evidence" value="ECO:0007669"/>
    <property type="project" value="UniProtKB-UniRule"/>
</dbReference>
<dbReference type="STRING" id="671143.DAMO_2764"/>
<dbReference type="eggNOG" id="COG0501">
    <property type="taxonomic scope" value="Bacteria"/>
</dbReference>
<feature type="binding site" evidence="12">
    <location>
        <position position="208"/>
    </location>
    <ligand>
        <name>Zn(2+)</name>
        <dbReference type="ChEBI" id="CHEBI:29105"/>
        <note>catalytic</note>
    </ligand>
</feature>
<keyword evidence="6 12" id="KW-0479">Metal-binding</keyword>
<keyword evidence="7 12" id="KW-0378">Hydrolase</keyword>
<evidence type="ECO:0000256" key="4">
    <source>
        <dbReference type="ARBA" id="ARBA00022670"/>
    </source>
</evidence>
<evidence type="ECO:0000256" key="11">
    <source>
        <dbReference type="ARBA" id="ARBA00023136"/>
    </source>
</evidence>
<dbReference type="GO" id="GO:0008270">
    <property type="term" value="F:zinc ion binding"/>
    <property type="evidence" value="ECO:0007669"/>
    <property type="project" value="UniProtKB-UniRule"/>
</dbReference>
<evidence type="ECO:0000259" key="13">
    <source>
        <dbReference type="Pfam" id="PF01435"/>
    </source>
</evidence>
<feature type="transmembrane region" description="Helical" evidence="12">
    <location>
        <begin position="142"/>
        <end position="162"/>
    </location>
</feature>
<evidence type="ECO:0000256" key="9">
    <source>
        <dbReference type="ARBA" id="ARBA00022989"/>
    </source>
</evidence>
<evidence type="ECO:0000256" key="2">
    <source>
        <dbReference type="ARBA" id="ARBA00009779"/>
    </source>
</evidence>
<comment type="similarity">
    <text evidence="2 12">Belongs to the peptidase M48B family.</text>
</comment>
<gene>
    <name evidence="12 14" type="primary">htpX</name>
    <name evidence="14" type="ORF">DAMO_2764</name>
</gene>
<keyword evidence="3 12" id="KW-1003">Cell membrane</keyword>
<keyword evidence="4 12" id="KW-0645">Protease</keyword>
<dbReference type="CDD" id="cd07336">
    <property type="entry name" value="M48B_HtpX_like"/>
    <property type="match status" value="1"/>
</dbReference>
<evidence type="ECO:0000256" key="7">
    <source>
        <dbReference type="ARBA" id="ARBA00022801"/>
    </source>
</evidence>
<dbReference type="Pfam" id="PF01435">
    <property type="entry name" value="Peptidase_M48"/>
    <property type="match status" value="1"/>
</dbReference>
<dbReference type="Gene3D" id="3.30.2010.10">
    <property type="entry name" value="Metalloproteases ('zincins'), catalytic domain"/>
    <property type="match status" value="1"/>
</dbReference>
<dbReference type="EMBL" id="FP565575">
    <property type="protein sequence ID" value="CBE69837.1"/>
    <property type="molecule type" value="Genomic_DNA"/>
</dbReference>
<keyword evidence="9 12" id="KW-1133">Transmembrane helix</keyword>
<dbReference type="KEGG" id="mox:DAMO_2764"/>
<dbReference type="PATRIC" id="fig|671143.5.peg.2426"/>
<evidence type="ECO:0000256" key="6">
    <source>
        <dbReference type="ARBA" id="ARBA00022723"/>
    </source>
</evidence>
<evidence type="ECO:0000256" key="10">
    <source>
        <dbReference type="ARBA" id="ARBA00023049"/>
    </source>
</evidence>
<evidence type="ECO:0000256" key="8">
    <source>
        <dbReference type="ARBA" id="ARBA00022833"/>
    </source>
</evidence>
<dbReference type="InterPro" id="IPR022919">
    <property type="entry name" value="Pept_M48_protease_HtpX"/>
</dbReference>
<feature type="transmembrane region" description="Helical" evidence="12">
    <location>
        <begin position="31"/>
        <end position="48"/>
    </location>
</feature>
<proteinExistence type="inferred from homology"/>
<feature type="domain" description="Peptidase M48" evidence="13">
    <location>
        <begin position="66"/>
        <end position="281"/>
    </location>
</feature>
<dbReference type="GO" id="GO:0006508">
    <property type="term" value="P:proteolysis"/>
    <property type="evidence" value="ECO:0007669"/>
    <property type="project" value="UniProtKB-KW"/>
</dbReference>
<keyword evidence="11 12" id="KW-0472">Membrane</keyword>
<dbReference type="AlphaFoldDB" id="D5MKZ7"/>
<evidence type="ECO:0000256" key="12">
    <source>
        <dbReference type="HAMAP-Rule" id="MF_00188"/>
    </source>
</evidence>
<dbReference type="InterPro" id="IPR050083">
    <property type="entry name" value="HtpX_protease"/>
</dbReference>
<keyword evidence="5 12" id="KW-0812">Transmembrane</keyword>
<evidence type="ECO:0000256" key="1">
    <source>
        <dbReference type="ARBA" id="ARBA00004651"/>
    </source>
</evidence>
<name>D5MKZ7_METO1</name>
<reference evidence="14 15" key="1">
    <citation type="journal article" date="2010" name="Nature">
        <title>Nitrite-driven anaerobic methane oxidation by oxygenic bacteria.</title>
        <authorList>
            <person name="Ettwig K.F."/>
            <person name="Butler M.K."/>
            <person name="Le Paslier D."/>
            <person name="Pelletier E."/>
            <person name="Mangenot S."/>
            <person name="Kuypers M.M.M."/>
            <person name="Schreiber F."/>
            <person name="Dutilh B.E."/>
            <person name="Zedelius J."/>
            <person name="de Beer D."/>
            <person name="Gloerich J."/>
            <person name="Wessels H.J.C.T."/>
            <person name="van Allen T."/>
            <person name="Luesken F."/>
            <person name="Wu M."/>
            <person name="van de Pas-Schoonen K.T."/>
            <person name="Op den Camp H.J.M."/>
            <person name="Janssen-Megens E.M."/>
            <person name="Francoijs K-J."/>
            <person name="Stunnenberg H."/>
            <person name="Weissenbach J."/>
            <person name="Jetten M.S.M."/>
            <person name="Strous M."/>
        </authorList>
    </citation>
    <scope>NUCLEOTIDE SEQUENCE [LARGE SCALE GENOMIC DNA]</scope>
</reference>
<organism evidence="14 15">
    <name type="scientific">Methylomirabilis oxygeniifera</name>
    <dbReference type="NCBI Taxonomy" id="671143"/>
    <lineage>
        <taxon>Bacteria</taxon>
        <taxon>Candidatus Methylomirabilota</taxon>
        <taxon>Candidatus Methylomirabilia</taxon>
        <taxon>Candidatus Methylomirabilales</taxon>
        <taxon>Candidatus Methylomirabilaceae</taxon>
        <taxon>Candidatus Methylomirabilis</taxon>
    </lineage>
</organism>
<evidence type="ECO:0000256" key="5">
    <source>
        <dbReference type="ARBA" id="ARBA00022692"/>
    </source>
</evidence>
<keyword evidence="10 12" id="KW-0482">Metalloprotease</keyword>
<comment type="cofactor">
    <cofactor evidence="12">
        <name>Zn(2+)</name>
        <dbReference type="ChEBI" id="CHEBI:29105"/>
    </cofactor>
    <text evidence="12">Binds 1 zinc ion per subunit.</text>
</comment>
<keyword evidence="8 12" id="KW-0862">Zinc</keyword>
<feature type="active site" evidence="12">
    <location>
        <position position="132"/>
    </location>
</feature>
<dbReference type="HOGENOM" id="CLU_042266_3_0_0"/>
<dbReference type="NCBIfam" id="NF002826">
    <property type="entry name" value="PRK03001.1"/>
    <property type="match status" value="1"/>
</dbReference>
<dbReference type="PANTHER" id="PTHR43221:SF1">
    <property type="entry name" value="PROTEASE HTPX"/>
    <property type="match status" value="1"/>
</dbReference>
<feature type="transmembrane region" description="Helical" evidence="12">
    <location>
        <begin position="7"/>
        <end position="25"/>
    </location>
</feature>
<accession>D5MKZ7</accession>
<dbReference type="GO" id="GO:0005886">
    <property type="term" value="C:plasma membrane"/>
    <property type="evidence" value="ECO:0007669"/>
    <property type="project" value="UniProtKB-SubCell"/>
</dbReference>
<comment type="subcellular location">
    <subcellularLocation>
        <location evidence="1 12">Cell membrane</location>
        <topology evidence="1 12">Multi-pass membrane protein</topology>
    </subcellularLocation>
</comment>
<evidence type="ECO:0000313" key="14">
    <source>
        <dbReference type="EMBL" id="CBE69837.1"/>
    </source>
</evidence>
<sequence length="283" mass="30600">MNNTVKTTALLGLLTGLLILIGGYFGGSQGMSVAFVMAFLMNFGSYWFSDRIVLAMYRAQPVGEAEAPGLYRVVQGLALRAQMPMPRIYIIPSEAPNAFATGRDPEHAAVAATHGILRILNEEELEGVMAHELSHVRNRDTLISTIAATIAGVIVMLARMAMWMPYFSGGGSRDSEDRGGGALGFLFLAILAPIAATLIQLAISRSREFHADESAARLTHKPYALASALQSLEVGATRLPMEANPATSHLFIVNPLRGDVLFKLFSTHPPIEERIARLRALVV</sequence>
<feature type="binding site" evidence="12">
    <location>
        <position position="131"/>
    </location>
    <ligand>
        <name>Zn(2+)</name>
        <dbReference type="ChEBI" id="CHEBI:29105"/>
        <note>catalytic</note>
    </ligand>
</feature>
<evidence type="ECO:0000256" key="3">
    <source>
        <dbReference type="ARBA" id="ARBA00022475"/>
    </source>
</evidence>
<dbReference type="InterPro" id="IPR001915">
    <property type="entry name" value="Peptidase_M48"/>
</dbReference>
<dbReference type="HAMAP" id="MF_00188">
    <property type="entry name" value="Pept_M48_protease_HtpX"/>
    <property type="match status" value="1"/>
</dbReference>
<evidence type="ECO:0000313" key="15">
    <source>
        <dbReference type="Proteomes" id="UP000006898"/>
    </source>
</evidence>
<feature type="transmembrane region" description="Helical" evidence="12">
    <location>
        <begin position="182"/>
        <end position="203"/>
    </location>
</feature>